<comment type="caution">
    <text evidence="7">The sequence shown here is derived from an EMBL/GenBank/DDBJ whole genome shotgun (WGS) entry which is preliminary data.</text>
</comment>
<feature type="domain" description="HTH asnC-type" evidence="6">
    <location>
        <begin position="193"/>
        <end position="229"/>
    </location>
</feature>
<evidence type="ECO:0000256" key="4">
    <source>
        <dbReference type="SAM" id="MobiDB-lite"/>
    </source>
</evidence>
<evidence type="ECO:0000313" key="8">
    <source>
        <dbReference type="Proteomes" id="UP001596065"/>
    </source>
</evidence>
<dbReference type="Pfam" id="PF01037">
    <property type="entry name" value="AsnC_trans_reg"/>
    <property type="match status" value="2"/>
</dbReference>
<evidence type="ECO:0000259" key="6">
    <source>
        <dbReference type="Pfam" id="PF13404"/>
    </source>
</evidence>
<dbReference type="InterPro" id="IPR019887">
    <property type="entry name" value="Tscrpt_reg_AsnC/Lrp_C"/>
</dbReference>
<dbReference type="PANTHER" id="PTHR30154">
    <property type="entry name" value="LEUCINE-RESPONSIVE REGULATORY PROTEIN"/>
    <property type="match status" value="1"/>
</dbReference>
<feature type="region of interest" description="Disordered" evidence="4">
    <location>
        <begin position="1"/>
        <end position="21"/>
    </location>
</feature>
<dbReference type="InterPro" id="IPR019888">
    <property type="entry name" value="Tscrpt_reg_AsnC-like"/>
</dbReference>
<evidence type="ECO:0000313" key="7">
    <source>
        <dbReference type="EMBL" id="MFC5653986.1"/>
    </source>
</evidence>
<dbReference type="Gene3D" id="1.10.10.10">
    <property type="entry name" value="Winged helix-like DNA-binding domain superfamily/Winged helix DNA-binding domain"/>
    <property type="match status" value="2"/>
</dbReference>
<dbReference type="PANTHER" id="PTHR30154:SF34">
    <property type="entry name" value="TRANSCRIPTIONAL REGULATOR AZLB"/>
    <property type="match status" value="1"/>
</dbReference>
<evidence type="ECO:0000256" key="1">
    <source>
        <dbReference type="ARBA" id="ARBA00023015"/>
    </source>
</evidence>
<dbReference type="Proteomes" id="UP001596065">
    <property type="component" value="Unassembled WGS sequence"/>
</dbReference>
<keyword evidence="3" id="KW-0804">Transcription</keyword>
<dbReference type="InterPro" id="IPR000485">
    <property type="entry name" value="AsnC-type_HTH_dom"/>
</dbReference>
<organism evidence="7 8">
    <name type="scientific">Streptomyces nogalater</name>
    <dbReference type="NCBI Taxonomy" id="38314"/>
    <lineage>
        <taxon>Bacteria</taxon>
        <taxon>Bacillati</taxon>
        <taxon>Actinomycetota</taxon>
        <taxon>Actinomycetes</taxon>
        <taxon>Kitasatosporales</taxon>
        <taxon>Streptomycetaceae</taxon>
        <taxon>Streptomyces</taxon>
    </lineage>
</organism>
<keyword evidence="8" id="KW-1185">Reference proteome</keyword>
<feature type="domain" description="Transcription regulator AsnC/Lrp ligand binding" evidence="5">
    <location>
        <begin position="263"/>
        <end position="315"/>
    </location>
</feature>
<dbReference type="InterPro" id="IPR011008">
    <property type="entry name" value="Dimeric_a/b-barrel"/>
</dbReference>
<feature type="domain" description="HTH asnC-type" evidence="6">
    <location>
        <begin position="22"/>
        <end position="61"/>
    </location>
</feature>
<reference evidence="8" key="1">
    <citation type="journal article" date="2019" name="Int. J. Syst. Evol. Microbiol.">
        <title>The Global Catalogue of Microorganisms (GCM) 10K type strain sequencing project: providing services to taxonomists for standard genome sequencing and annotation.</title>
        <authorList>
            <consortium name="The Broad Institute Genomics Platform"/>
            <consortium name="The Broad Institute Genome Sequencing Center for Infectious Disease"/>
            <person name="Wu L."/>
            <person name="Ma J."/>
        </authorList>
    </citation>
    <scope>NUCLEOTIDE SEQUENCE [LARGE SCALE GENOMIC DNA]</scope>
    <source>
        <strain evidence="8">KCTC 5701</strain>
    </source>
</reference>
<feature type="region of interest" description="Disordered" evidence="4">
    <location>
        <begin position="172"/>
        <end position="193"/>
    </location>
</feature>
<feature type="domain" description="Transcription regulator AsnC/Lrp ligand binding" evidence="5">
    <location>
        <begin position="87"/>
        <end position="152"/>
    </location>
</feature>
<dbReference type="Pfam" id="PF13404">
    <property type="entry name" value="HTH_AsnC-type"/>
    <property type="match status" value="2"/>
</dbReference>
<evidence type="ECO:0000256" key="2">
    <source>
        <dbReference type="ARBA" id="ARBA00023125"/>
    </source>
</evidence>
<gene>
    <name evidence="7" type="ORF">ACFP3J_00570</name>
</gene>
<dbReference type="RefSeq" id="WP_344348037.1">
    <property type="nucleotide sequence ID" value="NZ_BAAASM010000014.1"/>
</dbReference>
<dbReference type="InterPro" id="IPR036388">
    <property type="entry name" value="WH-like_DNA-bd_sf"/>
</dbReference>
<keyword evidence="2" id="KW-0238">DNA-binding</keyword>
<dbReference type="EMBL" id="JBHSOE010000001">
    <property type="protein sequence ID" value="MFC5653986.1"/>
    <property type="molecule type" value="Genomic_DNA"/>
</dbReference>
<sequence length="364" mass="39573">MPPTDTALPDTRDIPVTPAGPDETDLALVEALQLRPRAPWAQIASVIGVDATTAARRWRRLTDSGLAWMTAYPARHASVVGYVDLACAPGALDALTAELCGWGPVFSVERTTGDHSLFLGVAAYDLPCLDDFVIRRLGRLDGVRSVRLSLCTRVYREGSGWLVHTLNERQRTHLTGGDRPARPRPGTGPHEGDRRLLLALGADARRGHAELARECGLSETTVRRRLGRMIAGGEVYFRCDLTQQLAGWPVIATFRIAAPGPGTEAVAHALAGLPETRLCASVTGPHNLLLSVWLRAPADCLALEERILRRHPGLRIGERSITLHTAKRMGRLLDRWGRARAHVPITAAPQSGAVEDGRRFRPGC</sequence>
<dbReference type="SMART" id="SM00344">
    <property type="entry name" value="HTH_ASNC"/>
    <property type="match status" value="2"/>
</dbReference>
<dbReference type="PRINTS" id="PR00033">
    <property type="entry name" value="HTHASNC"/>
</dbReference>
<accession>A0ABW0WBV3</accession>
<evidence type="ECO:0000256" key="3">
    <source>
        <dbReference type="ARBA" id="ARBA00023163"/>
    </source>
</evidence>
<proteinExistence type="predicted"/>
<dbReference type="SUPFAM" id="SSF54909">
    <property type="entry name" value="Dimeric alpha+beta barrel"/>
    <property type="match status" value="2"/>
</dbReference>
<keyword evidence="1" id="KW-0805">Transcription regulation</keyword>
<dbReference type="InterPro" id="IPR036390">
    <property type="entry name" value="WH_DNA-bd_sf"/>
</dbReference>
<evidence type="ECO:0000259" key="5">
    <source>
        <dbReference type="Pfam" id="PF01037"/>
    </source>
</evidence>
<dbReference type="SUPFAM" id="SSF46785">
    <property type="entry name" value="Winged helix' DNA-binding domain"/>
    <property type="match status" value="2"/>
</dbReference>
<name>A0ABW0WBV3_STRNO</name>
<protein>
    <submittedName>
        <fullName evidence="7">Lrp/AsnC family transcriptional regulator</fullName>
    </submittedName>
</protein>
<dbReference type="Gene3D" id="3.30.70.920">
    <property type="match status" value="2"/>
</dbReference>